<proteinExistence type="inferred from homology"/>
<dbReference type="Gene3D" id="1.20.58.360">
    <property type="entry name" value="Shigella T3SS effector IpaH defines"/>
    <property type="match status" value="1"/>
</dbReference>
<dbReference type="Pfam" id="PF13855">
    <property type="entry name" value="LRR_8"/>
    <property type="match status" value="1"/>
</dbReference>
<comment type="similarity">
    <text evidence="6">Belongs to the LRR-containing bacterial E3 ligase family.</text>
</comment>
<evidence type="ECO:0000256" key="6">
    <source>
        <dbReference type="PROSITE-ProRule" id="PRU01398"/>
    </source>
</evidence>
<reference evidence="8 9" key="1">
    <citation type="journal article" date="2020" name="Microorganisms">
        <title>Reliable Identification of Environmental Pseudomonas Isolates Using the rpoD Gene.</title>
        <authorList>
            <consortium name="The Broad Institute Genome Sequencing Platform"/>
            <person name="Girard L."/>
            <person name="Lood C."/>
            <person name="Rokni-Zadeh H."/>
            <person name="van Noort V."/>
            <person name="Lavigne R."/>
            <person name="De Mot R."/>
        </authorList>
    </citation>
    <scope>NUCLEOTIDE SEQUENCE [LARGE SCALE GENOMIC DNA]</scope>
    <source>
        <strain evidence="8 9">RW8P3</strain>
    </source>
</reference>
<evidence type="ECO:0000313" key="9">
    <source>
        <dbReference type="Proteomes" id="UP000634530"/>
    </source>
</evidence>
<dbReference type="PROSITE" id="PS52053">
    <property type="entry name" value="NEL"/>
    <property type="match status" value="1"/>
</dbReference>
<dbReference type="InterPro" id="IPR029487">
    <property type="entry name" value="NEL_dom"/>
</dbReference>
<keyword evidence="4" id="KW-0677">Repeat</keyword>
<reference evidence="8 9" key="2">
    <citation type="journal article" date="2021" name="Microorganisms">
        <title>The Ever-Expanding Pseudomonas Genus: Description of 43 New Species and Partition of the Pseudomonas putida Group.</title>
        <authorList>
            <person name="Girard L."/>
            <person name="Lood C."/>
            <person name="Hofte M."/>
            <person name="Vandamme P."/>
            <person name="Rokni-Zadeh H."/>
            <person name="van Noort V."/>
            <person name="Lavigne R."/>
            <person name="De Mot R."/>
        </authorList>
    </citation>
    <scope>NUCLEOTIDE SEQUENCE [LARGE SCALE GENOMIC DNA]</scope>
    <source>
        <strain evidence="8 9">RW8P3</strain>
    </source>
</reference>
<keyword evidence="3" id="KW-0433">Leucine-rich repeat</keyword>
<keyword evidence="6" id="KW-1035">Host cytoplasm</keyword>
<name>A0A9E6PJN7_9PSED</name>
<comment type="catalytic activity">
    <reaction evidence="1">
        <text>S-ubiquitinyl-[E2 ubiquitin-conjugating enzyme]-L-cysteine + [acceptor protein]-L-lysine = [E2 ubiquitin-conjugating enzyme]-L-cysteine + N(6)-ubiquitinyl-[acceptor protein]-L-lysine.</text>
        <dbReference type="EC" id="2.3.2.27"/>
    </reaction>
</comment>
<dbReference type="EC" id="2.3.2.27" evidence="2"/>
<dbReference type="GO" id="GO:0016567">
    <property type="term" value="P:protein ubiquitination"/>
    <property type="evidence" value="ECO:0007669"/>
    <property type="project" value="InterPro"/>
</dbReference>
<organism evidence="8 9">
    <name type="scientific">Pseudomonas vanderleydeniana</name>
    <dbReference type="NCBI Taxonomy" id="2745495"/>
    <lineage>
        <taxon>Bacteria</taxon>
        <taxon>Pseudomonadati</taxon>
        <taxon>Pseudomonadota</taxon>
        <taxon>Gammaproteobacteria</taxon>
        <taxon>Pseudomonadales</taxon>
        <taxon>Pseudomonadaceae</taxon>
        <taxon>Pseudomonas</taxon>
    </lineage>
</organism>
<dbReference type="RefSeq" id="WP_186678353.1">
    <property type="nucleotide sequence ID" value="NZ_CP077093.1"/>
</dbReference>
<gene>
    <name evidence="8" type="ORF">HU752_027565</name>
</gene>
<dbReference type="Gene3D" id="3.80.10.10">
    <property type="entry name" value="Ribonuclease Inhibitor"/>
    <property type="match status" value="1"/>
</dbReference>
<dbReference type="GO" id="GO:0005576">
    <property type="term" value="C:extracellular region"/>
    <property type="evidence" value="ECO:0007669"/>
    <property type="project" value="UniProtKB-UniRule"/>
</dbReference>
<dbReference type="PANTHER" id="PTHR45617">
    <property type="entry name" value="LEUCINE RICH REPEAT FAMILY PROTEIN"/>
    <property type="match status" value="1"/>
</dbReference>
<feature type="domain" description="NEL" evidence="7">
    <location>
        <begin position="1770"/>
        <end position="2101"/>
    </location>
</feature>
<dbReference type="GO" id="GO:0061630">
    <property type="term" value="F:ubiquitin protein ligase activity"/>
    <property type="evidence" value="ECO:0007669"/>
    <property type="project" value="UniProtKB-EC"/>
</dbReference>
<evidence type="ECO:0000313" key="8">
    <source>
        <dbReference type="EMBL" id="QXI27620.1"/>
    </source>
</evidence>
<evidence type="ECO:0000259" key="7">
    <source>
        <dbReference type="PROSITE" id="PS52053"/>
    </source>
</evidence>
<dbReference type="EMBL" id="CP077093">
    <property type="protein sequence ID" value="QXI27620.1"/>
    <property type="molecule type" value="Genomic_DNA"/>
</dbReference>
<sequence length="2101" mass="235101">MHPPEQQPQTTTAPIVGIAADVDPQLADFATRRQSELHSRDSWARQQVLDHLTESFQASMSPLNEMEQRTWLGLFHSLNATGNRLETESRRLLDDFELTGLHELRRWLKQTSRLDLDPKTTYLHTAYAVDPRITRNSSSIFKRALDASSVTVVEVATLSLWDAARLNFAFFDFPEVKGRWISYEEGVASVSKRGLLDVDDFIRIVRELNLGADLRQRVERALAPDAALSRAISAHMDDLFRFNLYEAPRNANSSGITRELFDALRDALARGLPWLKVEHVSLMLPDSLPQRIADVEFAIEEAVQQLFAWKPSERGRIHLPMLTIRVPGVSGLYSYCAERPGGVLRHHVSQAAFEHEFKALIKVDNSRQQLGWLISSLSFEQQGRLWQLLEPEHRPQGLNWAAGKLYDAFHWVFPIQTLDDLEFAYQSTGQDPQQALSTFYSWRFRVNVEAIAVSKGQQDWRAVKEGIVTFMHQLLDLLLTPVPGGLGGMGRLVTAALGMNLVMELFEGVEQAGQGNPEVLLQAGLEIGSMLLMGGLHGYAGRLASRRIAGEFARLDSYRLVPAVRTATRLWKNSLIPYARKRLELASAFDENGLGKQDGKLYGQVMEQGQELTVELRYDTLLPGYRAVPADLAEFHPPMTYDRETRRWSVSLDDSRGLSDVRLLEQLVALKGGTPQQLRRILETSGVSRRHLEQVWSGELPPPALAEALERFEVDRGIADIGAANDEHRLLAPCSQRVLFCLLPHLPLWPEDLCLRVHDSDGELQQAYGKRQRLGLFSRSVSIRHLAQGGFVEHVEPSGDAAPALAHEAGVLDLIIGLLPGDVLTASHEPAVRRVQVGSIRRQLGALALEHSAELFEALGNHSNWLKIDAGTRSSALSSGAIAYLPVFIGSIPQAVVTLRLLYPHLSLPRLAQFLRDNPLSSSQAGELLDYRRVPPRLRYTLDREQQFSALGRVLDGIYQVRAFHEPTDAWLQCIAGDFLRERLGRRLRWIDGDAAALPMPDRLTLRRYGQGIYTTLQSRSQPSVDLSVPSQSFYRALAASLSPREQGVLGMSSPGDVESLRNGIAAYLLALRREDGSLGLEMTHYEHPLPVSPLAEAGLPGMYTRDQRRWVRLGQSLHEVEWDGLFDEWRARHPTVLGAYGPLLEHNGRGGWWHEFEQPWSWKAERALQRLTGQVLSDEMARQIVLVSGVADGLPGQLLFENRAPVALLDEVIRHFTPASLPAPGDVGAELAPLVKVVRQQFPALSREVAQAMLEGADTAERRPIREFQRLSLGLEQEARYLSNEVDVCRLYESLCLPVARTDLTDTLLLQLLDRLPGWESSLRIELRRDTAAGSLIAWVGAETAATRRVLVKSEAGYESFAVDGAGARSLSTVHDDPFPAVLQALPQLRHTTLGIPHVGETAEQDLKRVLFQSVAADRNRLRRLLGQSPILPWRHLPQRLVRLAGGALGYPLTGRAAPGGYPPGLLRKLKGLYRGCSDAQLFNILANLGDTVEARTQAVEGLAQEYRQLKKGLAAWVAAPLVQEPESFSVDNRVTPRREVARRIRRCWRRQSAGPQAEPQSYVLVLDGLEVEDLPELQADFSHVALLSMNNMGLRGIHYLGRFLQSFTGLTTLRIERSGLSSLPNAIAQLKTLKVLSLENNRLRLIQGTAQALEGLEALLELNLNGNPLGVAPNFATLQRLQVLRLSHTGIHEWPLGLLGLRDLVRLELRMNAISDLPVQLFSGHDQLCHGTDLSGNPLSSQALSAILGYRQRHEQLLNFGIEDLPVLSTFGIDRWAVGAEKTSQRVMLWNRLRDLPGADVFFLLFERMSAAPTFFNVHYQGARTDLSARVWRLIEAASESLSLCNRLFQIEGQWRYSGSTSYQIFNRLEFAVDCHEALKLEQSAAESRLLTLLRGQFRLEAMRLATGIRHSSPLFWYRAYYDALAAELALPDQFNGQFSPRPVRVSRQQIDEMKSQVLVQELAAPSSQPPGIDSSRSLLQEVVQELPEEMPPEPPEILLEQLPQEPAASSEDGGSALIRFLVANEVWSNFLIHAHDADFQRVFGKLLAFDSHPGDSEYRLLWRTRMSQFQYNRRRSAWIRYWTIRALLGDGVSALGSA</sequence>
<evidence type="ECO:0000256" key="5">
    <source>
        <dbReference type="ARBA" id="ARBA00023026"/>
    </source>
</evidence>
<protein>
    <recommendedName>
        <fullName evidence="2">RING-type E3 ubiquitin transferase</fullName>
        <ecNumber evidence="2">2.3.2.27</ecNumber>
    </recommendedName>
</protein>
<dbReference type="PANTHER" id="PTHR45617:SF181">
    <property type="entry name" value="LP04042P"/>
    <property type="match status" value="1"/>
</dbReference>
<keyword evidence="9" id="KW-1185">Reference proteome</keyword>
<evidence type="ECO:0000256" key="2">
    <source>
        <dbReference type="ARBA" id="ARBA00012483"/>
    </source>
</evidence>
<dbReference type="InterPro" id="IPR003591">
    <property type="entry name" value="Leu-rich_rpt_typical-subtyp"/>
</dbReference>
<keyword evidence="5" id="KW-0843">Virulence</keyword>
<dbReference type="Pfam" id="PF14496">
    <property type="entry name" value="NEL"/>
    <property type="match status" value="1"/>
</dbReference>
<evidence type="ECO:0000256" key="4">
    <source>
        <dbReference type="ARBA" id="ARBA00022737"/>
    </source>
</evidence>
<dbReference type="SMART" id="SM00369">
    <property type="entry name" value="LRR_TYP"/>
    <property type="match status" value="3"/>
</dbReference>
<dbReference type="InterPro" id="IPR032675">
    <property type="entry name" value="LRR_dom_sf"/>
</dbReference>
<accession>A0A9E6PJN7</accession>
<dbReference type="SUPFAM" id="SSF52058">
    <property type="entry name" value="L domain-like"/>
    <property type="match status" value="1"/>
</dbReference>
<evidence type="ECO:0000256" key="3">
    <source>
        <dbReference type="ARBA" id="ARBA00022614"/>
    </source>
</evidence>
<dbReference type="InterPro" id="IPR001611">
    <property type="entry name" value="Leu-rich_rpt"/>
</dbReference>
<comment type="caution">
    <text evidence="6">Lacks conserved residue(s) required for the propagation of feature annotation.</text>
</comment>
<dbReference type="Proteomes" id="UP000634530">
    <property type="component" value="Chromosome"/>
</dbReference>
<dbReference type="KEGG" id="pvw:HU752_027565"/>
<keyword evidence="6" id="KW-0833">Ubl conjugation pathway</keyword>
<keyword evidence="6" id="KW-0964">Secreted</keyword>
<evidence type="ECO:0000256" key="1">
    <source>
        <dbReference type="ARBA" id="ARBA00000900"/>
    </source>
</evidence>